<dbReference type="Proteomes" id="UP000790787">
    <property type="component" value="Chromosome 19"/>
</dbReference>
<name>A0AC58TD69_TOBAC</name>
<accession>A0AC58TD69</accession>
<protein>
    <submittedName>
        <fullName evidence="2">Uncharacterized protein LOC142173476</fullName>
    </submittedName>
</protein>
<proteinExistence type="predicted"/>
<reference evidence="2" key="2">
    <citation type="submission" date="2025-08" db="UniProtKB">
        <authorList>
            <consortium name="RefSeq"/>
        </authorList>
    </citation>
    <scope>IDENTIFICATION</scope>
    <source>
        <tissue evidence="2">Leaf</tissue>
    </source>
</reference>
<dbReference type="RefSeq" id="XP_075095171.1">
    <property type="nucleotide sequence ID" value="XM_075239070.1"/>
</dbReference>
<evidence type="ECO:0000313" key="2">
    <source>
        <dbReference type="RefSeq" id="XP_075095171.1"/>
    </source>
</evidence>
<gene>
    <name evidence="2" type="primary">LOC142173476</name>
</gene>
<sequence>MGLNDSYSQARSQILMMKPLPTVNQAYAMLMGDESQRVVAASVGVLGPPPIVNANTYDSTTLYSAKSNSNPKFRKNYNVQCEFCKMKGHSEENYYKIIGYPYDYKFKKKGRARAHNVKLLKTTRYKVHASSAASQVQGAANAKSSSEGGTTIAFLAYSNPHEWIIDTGATNHMVSDINLLTKTSSTAPTNPKKVLLPNGDVTQDLFSGMVREIGRERDGLYFLQNHGSNKLTAISLASAGIKSSRNNSTIDKYGIIHQKTYAYTPLQNRVAERKHMHILELFTSSTECQLLFLMVCLPFELLYDQEHTLEHLRVLGCLCYAKQVQEIDKILPRAKSIVLMGFSDTQKGYMLLDLATNCFFINSDVSFREDIFPFKESQSSPPPMFLSSDSPSYGEAYISTPYEINSLGQTPSPSTSISLRLEDNNSKKEHSVQPPSASEGVSASLPSVDQNSTVLRRSLRTKQAPIWLKDFVTLPSHKSVPYSIASYISYDGISPKYQCYLAAFSSIVEPTTFEEAVKDSRWVDAMQAEIAALESNHTWDAVPLADDKVPIGCK</sequence>
<keyword evidence="1" id="KW-1185">Reference proteome</keyword>
<evidence type="ECO:0000313" key="1">
    <source>
        <dbReference type="Proteomes" id="UP000790787"/>
    </source>
</evidence>
<reference evidence="1" key="1">
    <citation type="journal article" date="2014" name="Nat. Commun.">
        <title>The tobacco genome sequence and its comparison with those of tomato and potato.</title>
        <authorList>
            <person name="Sierro N."/>
            <person name="Battey J.N."/>
            <person name="Ouadi S."/>
            <person name="Bakaher N."/>
            <person name="Bovet L."/>
            <person name="Willig A."/>
            <person name="Goepfert S."/>
            <person name="Peitsch M.C."/>
            <person name="Ivanov N.V."/>
        </authorList>
    </citation>
    <scope>NUCLEOTIDE SEQUENCE [LARGE SCALE GENOMIC DNA]</scope>
</reference>
<organism evidence="1 2">
    <name type="scientific">Nicotiana tabacum</name>
    <name type="common">Common tobacco</name>
    <dbReference type="NCBI Taxonomy" id="4097"/>
    <lineage>
        <taxon>Eukaryota</taxon>
        <taxon>Viridiplantae</taxon>
        <taxon>Streptophyta</taxon>
        <taxon>Embryophyta</taxon>
        <taxon>Tracheophyta</taxon>
        <taxon>Spermatophyta</taxon>
        <taxon>Magnoliopsida</taxon>
        <taxon>eudicotyledons</taxon>
        <taxon>Gunneridae</taxon>
        <taxon>Pentapetalae</taxon>
        <taxon>asterids</taxon>
        <taxon>lamiids</taxon>
        <taxon>Solanales</taxon>
        <taxon>Solanaceae</taxon>
        <taxon>Nicotianoideae</taxon>
        <taxon>Nicotianeae</taxon>
        <taxon>Nicotiana</taxon>
    </lineage>
</organism>